<accession>A0ABV8HR79</accession>
<comment type="caution">
    <text evidence="2">The sequence shown here is derived from an EMBL/GenBank/DDBJ whole genome shotgun (WGS) entry which is preliminary data.</text>
</comment>
<gene>
    <name evidence="2" type="ORF">ACFO3J_18000</name>
</gene>
<name>A0ABV8HR79_9ACTN</name>
<feature type="region of interest" description="Disordered" evidence="1">
    <location>
        <begin position="55"/>
        <end position="119"/>
    </location>
</feature>
<proteinExistence type="predicted"/>
<reference evidence="3" key="1">
    <citation type="journal article" date="2019" name="Int. J. Syst. Evol. Microbiol.">
        <title>The Global Catalogue of Microorganisms (GCM) 10K type strain sequencing project: providing services to taxonomists for standard genome sequencing and annotation.</title>
        <authorList>
            <consortium name="The Broad Institute Genomics Platform"/>
            <consortium name="The Broad Institute Genome Sequencing Center for Infectious Disease"/>
            <person name="Wu L."/>
            <person name="Ma J."/>
        </authorList>
    </citation>
    <scope>NUCLEOTIDE SEQUENCE [LARGE SCALE GENOMIC DNA]</scope>
    <source>
        <strain evidence="3">CGMCC 4.7237</strain>
    </source>
</reference>
<sequence length="119" mass="12940">MVSSYAKYPLDFYSLHLGNAPGWKVGGRPPWGRTDPYPQYCAVCEVRMVPPLTIASQERSGGEGHSWAPQEDQAAALAGPHYAGQHPSLPTKVEVGSTDNMQIYVGPTSPEHPHTDLIQ</sequence>
<dbReference type="RefSeq" id="WP_386430462.1">
    <property type="nucleotide sequence ID" value="NZ_JBHSBB010000012.1"/>
</dbReference>
<dbReference type="EMBL" id="JBHSBB010000012">
    <property type="protein sequence ID" value="MFC4033369.1"/>
    <property type="molecule type" value="Genomic_DNA"/>
</dbReference>
<dbReference type="Proteomes" id="UP001595765">
    <property type="component" value="Unassembled WGS sequence"/>
</dbReference>
<evidence type="ECO:0000313" key="3">
    <source>
        <dbReference type="Proteomes" id="UP001595765"/>
    </source>
</evidence>
<evidence type="ECO:0000256" key="1">
    <source>
        <dbReference type="SAM" id="MobiDB-lite"/>
    </source>
</evidence>
<organism evidence="2 3">
    <name type="scientific">Streptomyces polygonati</name>
    <dbReference type="NCBI Taxonomy" id="1617087"/>
    <lineage>
        <taxon>Bacteria</taxon>
        <taxon>Bacillati</taxon>
        <taxon>Actinomycetota</taxon>
        <taxon>Actinomycetes</taxon>
        <taxon>Kitasatosporales</taxon>
        <taxon>Streptomycetaceae</taxon>
        <taxon>Streptomyces</taxon>
    </lineage>
</organism>
<evidence type="ECO:0000313" key="2">
    <source>
        <dbReference type="EMBL" id="MFC4033369.1"/>
    </source>
</evidence>
<keyword evidence="3" id="KW-1185">Reference proteome</keyword>
<protein>
    <submittedName>
        <fullName evidence="2">Uncharacterized protein</fullName>
    </submittedName>
</protein>